<feature type="region of interest" description="Disordered" evidence="18">
    <location>
        <begin position="924"/>
        <end position="952"/>
    </location>
</feature>
<keyword evidence="13" id="KW-0407">Ion channel</keyword>
<proteinExistence type="predicted"/>
<feature type="compositionally biased region" description="Basic and acidic residues" evidence="18">
    <location>
        <begin position="924"/>
        <end position="933"/>
    </location>
</feature>
<evidence type="ECO:0000256" key="13">
    <source>
        <dbReference type="ARBA" id="ARBA00023303"/>
    </source>
</evidence>
<keyword evidence="6" id="KW-0770">Synapse</keyword>
<dbReference type="GO" id="GO:0038023">
    <property type="term" value="F:signaling receptor activity"/>
    <property type="evidence" value="ECO:0007669"/>
    <property type="project" value="InterPro"/>
</dbReference>
<dbReference type="SUPFAM" id="SSF81324">
    <property type="entry name" value="Voltage-gated potassium channels"/>
    <property type="match status" value="1"/>
</dbReference>
<dbReference type="InterPro" id="IPR001828">
    <property type="entry name" value="ANF_lig-bd_rcpt"/>
</dbReference>
<evidence type="ECO:0000256" key="11">
    <source>
        <dbReference type="ARBA" id="ARBA00023257"/>
    </source>
</evidence>
<evidence type="ECO:0000256" key="6">
    <source>
        <dbReference type="ARBA" id="ARBA00023018"/>
    </source>
</evidence>
<evidence type="ECO:0000256" key="17">
    <source>
        <dbReference type="PIRSR" id="PIRSR601508-3"/>
    </source>
</evidence>
<reference evidence="24" key="1">
    <citation type="submission" date="2025-08" db="UniProtKB">
        <authorList>
            <consortium name="RefSeq"/>
        </authorList>
    </citation>
    <scope>IDENTIFICATION</scope>
    <source>
        <tissue evidence="24">Gonad</tissue>
    </source>
</reference>
<feature type="transmembrane region" description="Helical" evidence="19">
    <location>
        <begin position="660"/>
        <end position="682"/>
    </location>
</feature>
<feature type="disulfide bond" evidence="17">
    <location>
        <begin position="770"/>
        <end position="824"/>
    </location>
</feature>
<dbReference type="Gene3D" id="3.40.190.10">
    <property type="entry name" value="Periplasmic binding protein-like II"/>
    <property type="match status" value="2"/>
</dbReference>
<dbReference type="SUPFAM" id="SSF53850">
    <property type="entry name" value="Periplasmic binding protein-like II"/>
    <property type="match status" value="1"/>
</dbReference>
<feature type="binding site" evidence="15">
    <location>
        <position position="534"/>
    </location>
    <ligand>
        <name>L-glutamate</name>
        <dbReference type="ChEBI" id="CHEBI:29985"/>
    </ligand>
</feature>
<dbReference type="Gene3D" id="1.10.287.70">
    <property type="match status" value="1"/>
</dbReference>
<evidence type="ECO:0000313" key="24">
    <source>
        <dbReference type="RefSeq" id="XP_019619550.1"/>
    </source>
</evidence>
<feature type="binding site" evidence="15">
    <location>
        <position position="539"/>
    </location>
    <ligand>
        <name>L-glutamate</name>
        <dbReference type="ChEBI" id="CHEBI:29985"/>
    </ligand>
</feature>
<keyword evidence="20" id="KW-0732">Signal</keyword>
<evidence type="ECO:0000256" key="18">
    <source>
        <dbReference type="SAM" id="MobiDB-lite"/>
    </source>
</evidence>
<keyword evidence="2" id="KW-0813">Transport</keyword>
<keyword evidence="10" id="KW-0325">Glycoprotein</keyword>
<feature type="site" description="Interaction with the cone snail toxin Con-ikot-ikot" evidence="16">
    <location>
        <position position="716"/>
    </location>
</feature>
<keyword evidence="3" id="KW-1003">Cell membrane</keyword>
<dbReference type="SMART" id="SM00079">
    <property type="entry name" value="PBPe"/>
    <property type="match status" value="1"/>
</dbReference>
<dbReference type="InterPro" id="IPR019594">
    <property type="entry name" value="Glu/Gly-bd"/>
</dbReference>
<feature type="chain" id="PRO_5027879480" evidence="20">
    <location>
        <begin position="17"/>
        <end position="952"/>
    </location>
</feature>
<dbReference type="Pfam" id="PF00060">
    <property type="entry name" value="Lig_chan"/>
    <property type="match status" value="1"/>
</dbReference>
<organism evidence="23 24">
    <name type="scientific">Branchiostoma belcheri</name>
    <name type="common">Amphioxus</name>
    <dbReference type="NCBI Taxonomy" id="7741"/>
    <lineage>
        <taxon>Eukaryota</taxon>
        <taxon>Metazoa</taxon>
        <taxon>Chordata</taxon>
        <taxon>Cephalochordata</taxon>
        <taxon>Leptocardii</taxon>
        <taxon>Amphioxiformes</taxon>
        <taxon>Branchiostomatidae</taxon>
        <taxon>Branchiostoma</taxon>
    </lineage>
</organism>
<keyword evidence="7" id="KW-0406">Ion transport</keyword>
<evidence type="ECO:0000256" key="1">
    <source>
        <dbReference type="ARBA" id="ARBA00004651"/>
    </source>
</evidence>
<comment type="subcellular location">
    <subcellularLocation>
        <location evidence="1">Cell membrane</location>
        <topology evidence="1">Multi-pass membrane protein</topology>
    </subcellularLocation>
    <subcellularLocation>
        <location evidence="14">Postsynaptic cell membrane</location>
    </subcellularLocation>
</comment>
<evidence type="ECO:0000256" key="4">
    <source>
        <dbReference type="ARBA" id="ARBA00022692"/>
    </source>
</evidence>
<keyword evidence="8 19" id="KW-0472">Membrane</keyword>
<dbReference type="InterPro" id="IPR001320">
    <property type="entry name" value="Iontro_rcpt_C"/>
</dbReference>
<dbReference type="InterPro" id="IPR015683">
    <property type="entry name" value="Ionotropic_Glu_rcpt"/>
</dbReference>
<evidence type="ECO:0000256" key="14">
    <source>
        <dbReference type="ARBA" id="ARBA00034100"/>
    </source>
</evidence>
<evidence type="ECO:0000256" key="8">
    <source>
        <dbReference type="ARBA" id="ARBA00023136"/>
    </source>
</evidence>
<evidence type="ECO:0000256" key="16">
    <source>
        <dbReference type="PIRSR" id="PIRSR601508-2"/>
    </source>
</evidence>
<evidence type="ECO:0000256" key="3">
    <source>
        <dbReference type="ARBA" id="ARBA00022475"/>
    </source>
</evidence>
<dbReference type="Pfam" id="PF10613">
    <property type="entry name" value="Lig_chan-Glu_bd"/>
    <property type="match status" value="1"/>
</dbReference>
<evidence type="ECO:0000259" key="22">
    <source>
        <dbReference type="SMART" id="SM00918"/>
    </source>
</evidence>
<dbReference type="SUPFAM" id="SSF53822">
    <property type="entry name" value="Periplasmic binding protein-like I"/>
    <property type="match status" value="1"/>
</dbReference>
<dbReference type="InterPro" id="IPR001508">
    <property type="entry name" value="Iono_Glu_rcpt_met"/>
</dbReference>
<feature type="site" description="Crucial to convey clamshell closure to channel opening" evidence="16">
    <location>
        <position position="689"/>
    </location>
</feature>
<keyword evidence="23" id="KW-1185">Reference proteome</keyword>
<dbReference type="KEGG" id="bbel:109466283"/>
<gene>
    <name evidence="24" type="primary">LOC109466283</name>
</gene>
<evidence type="ECO:0000256" key="2">
    <source>
        <dbReference type="ARBA" id="ARBA00022448"/>
    </source>
</evidence>
<dbReference type="FunFam" id="3.40.190.10:FF:000400">
    <property type="entry name" value="Predicted protein"/>
    <property type="match status" value="1"/>
</dbReference>
<keyword evidence="12" id="KW-1071">Ligand-gated ion channel</keyword>
<evidence type="ECO:0000256" key="9">
    <source>
        <dbReference type="ARBA" id="ARBA00023170"/>
    </source>
</evidence>
<dbReference type="InterPro" id="IPR028082">
    <property type="entry name" value="Peripla_BP_I"/>
</dbReference>
<feature type="disulfide bond" evidence="17">
    <location>
        <begin position="91"/>
        <end position="353"/>
    </location>
</feature>
<evidence type="ECO:0000259" key="21">
    <source>
        <dbReference type="SMART" id="SM00079"/>
    </source>
</evidence>
<dbReference type="PANTHER" id="PTHR18966">
    <property type="entry name" value="IONOTROPIC GLUTAMATE RECEPTOR"/>
    <property type="match status" value="1"/>
</dbReference>
<dbReference type="RefSeq" id="XP_019619550.1">
    <property type="nucleotide sequence ID" value="XM_019763991.1"/>
</dbReference>
<dbReference type="GO" id="GO:0045211">
    <property type="term" value="C:postsynaptic membrane"/>
    <property type="evidence" value="ECO:0007669"/>
    <property type="project" value="UniProtKB-SubCell"/>
</dbReference>
<dbReference type="GeneID" id="109466283"/>
<dbReference type="SMART" id="SM00918">
    <property type="entry name" value="Lig_chan-Glu_bd"/>
    <property type="match status" value="1"/>
</dbReference>
<dbReference type="OrthoDB" id="5984008at2759"/>
<feature type="transmembrane region" description="Helical" evidence="19">
    <location>
        <begin position="578"/>
        <end position="597"/>
    </location>
</feature>
<dbReference type="Proteomes" id="UP000515135">
    <property type="component" value="Unplaced"/>
</dbReference>
<feature type="transmembrane region" description="Helical" evidence="19">
    <location>
        <begin position="839"/>
        <end position="864"/>
    </location>
</feature>
<evidence type="ECO:0000256" key="19">
    <source>
        <dbReference type="SAM" id="Phobius"/>
    </source>
</evidence>
<protein>
    <submittedName>
        <fullName evidence="24">Glutamate receptor 2-like</fullName>
    </submittedName>
</protein>
<keyword evidence="9" id="KW-0675">Receptor</keyword>
<feature type="domain" description="Ionotropic glutamate receptor C-terminal" evidence="21">
    <location>
        <begin position="445"/>
        <end position="821"/>
    </location>
</feature>
<dbReference type="AlphaFoldDB" id="A0A6P4XSD0"/>
<dbReference type="Gene3D" id="3.40.50.2300">
    <property type="match status" value="2"/>
</dbReference>
<feature type="domain" description="Ionotropic glutamate receptor L-glutamate and glycine-binding" evidence="22">
    <location>
        <begin position="455"/>
        <end position="523"/>
    </location>
</feature>
<dbReference type="FunFam" id="1.10.287.70:FF:000351">
    <property type="entry name" value="Uncharacterized protein"/>
    <property type="match status" value="1"/>
</dbReference>
<keyword evidence="4 19" id="KW-0812">Transmembrane</keyword>
<evidence type="ECO:0000256" key="15">
    <source>
        <dbReference type="PIRSR" id="PIRSR601508-1"/>
    </source>
</evidence>
<evidence type="ECO:0000313" key="23">
    <source>
        <dbReference type="Proteomes" id="UP000515135"/>
    </source>
</evidence>
<feature type="binding site" evidence="15">
    <location>
        <position position="757"/>
    </location>
    <ligand>
        <name>L-glutamate</name>
        <dbReference type="ChEBI" id="CHEBI:29985"/>
    </ligand>
</feature>
<dbReference type="PRINTS" id="PR00177">
    <property type="entry name" value="NMDARECEPTOR"/>
</dbReference>
<accession>A0A6P4XSD0</accession>
<keyword evidence="5 19" id="KW-1133">Transmembrane helix</keyword>
<evidence type="ECO:0000256" key="7">
    <source>
        <dbReference type="ARBA" id="ARBA00023065"/>
    </source>
</evidence>
<feature type="signal peptide" evidence="20">
    <location>
        <begin position="1"/>
        <end position="16"/>
    </location>
</feature>
<sequence>MAGLQTFLLWLCLALALHLRLTVVQVAAVEAPATVTIGGIFSSRNTMEEDAFRFAAKFINKRRDILPDTALTVVTNYTEVFQTFQCMQAACYLAEQGAAIIVGPRSSTAVKTVNNVCSGLHIPHIAPVATDPLLGNQRMYPYLLRMSSPDTEQSRALIALVKHFGWTRMCILTSLNDYGMNGVVEFQSVAASYNWDVVSVQQFQVNSDPSQIDVRLQLQKIKGTGVRVIILNCLAIHGMRVLEQAEKMGLTWRGWAWIVTDGFTGMAEVTAKKPIPHYLQGLVGTRPAPGRGGLYETYLEAWRSSPEYSGYPRDGEGLEQYPGLFADAVFTFAYGLDAMIKNRTEVVPRSLSCRAVPVQTWKPGQAIMDYMKKVDKDGVMKRLRFSPEGKPAFALYDFVNLREDGWRKIGSWSQETLQFPLNSSVAFMSGAETVQDFVTDLRNRSLKVVTILEPPFVMEKDVDEHGIKLVGNDRFYGFCVDLLKRLGDDLGFRYEIYVVEDNTFGMKDPITGRANGVIRDLIEKKADLAAASLTISFQREKDIDFTKPYLDLGLTFIMSREKRDDDLFKFLEPFEIRLWIYIAVATVAVALFLALVNRLSPYDHRGRAARKGQVLPPIASQEPPNPMGVANAVWFSIASLFQQGPETYPHSPSGRITASLWWFVVVIIIATYTAKLAAFLTISRMDHPINSVEALANQVDVAYGTVSNSQPADFFRSSSVKTFQTMAEFIATNDLYLDSSAEGIEKSRKEKFAFIWDSAVLDYVANRAPCDLKTVGRLFGKIGYGFGLQKSSPYTDQLSVNILRLRESGFIDALTEKWYHDGSCEPDENVVEEVQGTIVVGHMLGVFYVIYGGMAVSLVVLMSLPQIFHAQFKKVWRGRKALSTSHPRHDGQPCDARKLGCMHCCVLDPKGANFKCVCVKEQEKDRSPKKEIVLEVMAPNGGTDSGKGATSQ</sequence>
<evidence type="ECO:0000256" key="20">
    <source>
        <dbReference type="SAM" id="SignalP"/>
    </source>
</evidence>
<evidence type="ECO:0000256" key="12">
    <source>
        <dbReference type="ARBA" id="ARBA00023286"/>
    </source>
</evidence>
<dbReference type="Pfam" id="PF01094">
    <property type="entry name" value="ANF_receptor"/>
    <property type="match status" value="1"/>
</dbReference>
<dbReference type="FunFam" id="3.40.190.10:FF:000399">
    <property type="entry name" value="Predicted protein"/>
    <property type="match status" value="1"/>
</dbReference>
<name>A0A6P4XSD0_BRABE</name>
<evidence type="ECO:0000256" key="5">
    <source>
        <dbReference type="ARBA" id="ARBA00022989"/>
    </source>
</evidence>
<evidence type="ECO:0000256" key="10">
    <source>
        <dbReference type="ARBA" id="ARBA00023180"/>
    </source>
</evidence>
<dbReference type="GO" id="GO:0015276">
    <property type="term" value="F:ligand-gated monoatomic ion channel activity"/>
    <property type="evidence" value="ECO:0007669"/>
    <property type="project" value="InterPro"/>
</dbReference>
<keyword evidence="17" id="KW-1015">Disulfide bond</keyword>
<keyword evidence="11" id="KW-0628">Postsynaptic cell membrane</keyword>